<organism evidence="1">
    <name type="scientific">Rhizophora mucronata</name>
    <name type="common">Asiatic mangrove</name>
    <dbReference type="NCBI Taxonomy" id="61149"/>
    <lineage>
        <taxon>Eukaryota</taxon>
        <taxon>Viridiplantae</taxon>
        <taxon>Streptophyta</taxon>
        <taxon>Embryophyta</taxon>
        <taxon>Tracheophyta</taxon>
        <taxon>Spermatophyta</taxon>
        <taxon>Magnoliopsida</taxon>
        <taxon>eudicotyledons</taxon>
        <taxon>Gunneridae</taxon>
        <taxon>Pentapetalae</taxon>
        <taxon>rosids</taxon>
        <taxon>fabids</taxon>
        <taxon>Malpighiales</taxon>
        <taxon>Rhizophoraceae</taxon>
        <taxon>Rhizophora</taxon>
    </lineage>
</organism>
<protein>
    <submittedName>
        <fullName evidence="1">Uncharacterized protein</fullName>
    </submittedName>
</protein>
<accession>A0A2P2N315</accession>
<name>A0A2P2N315_RHIMU</name>
<sequence length="47" mass="5449">MPADGVFRKKKKGNGCIFWVNSIECARPKDPKICLMWMRHLPMVMAL</sequence>
<dbReference type="AlphaFoldDB" id="A0A2P2N315"/>
<proteinExistence type="predicted"/>
<evidence type="ECO:0000313" key="1">
    <source>
        <dbReference type="EMBL" id="MBX36826.1"/>
    </source>
</evidence>
<dbReference type="EMBL" id="GGEC01056342">
    <property type="protein sequence ID" value="MBX36826.1"/>
    <property type="molecule type" value="Transcribed_RNA"/>
</dbReference>
<reference evidence="1" key="1">
    <citation type="submission" date="2018-02" db="EMBL/GenBank/DDBJ databases">
        <title>Rhizophora mucronata_Transcriptome.</title>
        <authorList>
            <person name="Meera S.P."/>
            <person name="Sreeshan A."/>
            <person name="Augustine A."/>
        </authorList>
    </citation>
    <scope>NUCLEOTIDE SEQUENCE</scope>
    <source>
        <tissue evidence="1">Leaf</tissue>
    </source>
</reference>